<dbReference type="PANTHER" id="PTHR32305">
    <property type="match status" value="1"/>
</dbReference>
<feature type="region of interest" description="Disordered" evidence="1">
    <location>
        <begin position="336"/>
        <end position="357"/>
    </location>
</feature>
<keyword evidence="3" id="KW-1185">Reference proteome</keyword>
<proteinExistence type="predicted"/>
<evidence type="ECO:0008006" key="4">
    <source>
        <dbReference type="Google" id="ProtNLM"/>
    </source>
</evidence>
<dbReference type="InterPro" id="IPR022385">
    <property type="entry name" value="Rhs_assc_core"/>
</dbReference>
<protein>
    <recommendedName>
        <fullName evidence="4">RHS repeat protein</fullName>
    </recommendedName>
</protein>
<dbReference type="EMBL" id="PYAL01000003">
    <property type="protein sequence ID" value="RXN90408.1"/>
    <property type="molecule type" value="Genomic_DNA"/>
</dbReference>
<feature type="region of interest" description="Disordered" evidence="1">
    <location>
        <begin position="408"/>
        <end position="429"/>
    </location>
</feature>
<gene>
    <name evidence="2" type="ORF">C7R54_12955</name>
</gene>
<reference evidence="2 3" key="1">
    <citation type="journal article" date="2017" name="Int. J. Syst. Evol. Microbiol.">
        <title>Achromobacter aloeverae sp. nov., isolated from the root of Aloe vera (L.) Burm.f.</title>
        <authorList>
            <person name="Kuncharoen N."/>
            <person name="Muramatsu Y."/>
            <person name="Shibata C."/>
            <person name="Kamakura Y."/>
            <person name="Nakagawa Y."/>
            <person name="Tanasupawat S."/>
        </authorList>
    </citation>
    <scope>NUCLEOTIDE SEQUENCE [LARGE SCALE GENOMIC DNA]</scope>
    <source>
        <strain evidence="2 3">AVA-1</strain>
    </source>
</reference>
<evidence type="ECO:0000313" key="2">
    <source>
        <dbReference type="EMBL" id="RXN90408.1"/>
    </source>
</evidence>
<dbReference type="Proteomes" id="UP000290849">
    <property type="component" value="Unassembled WGS sequence"/>
</dbReference>
<organism evidence="2 3">
    <name type="scientific">Achromobacter aloeverae</name>
    <dbReference type="NCBI Taxonomy" id="1750518"/>
    <lineage>
        <taxon>Bacteria</taxon>
        <taxon>Pseudomonadati</taxon>
        <taxon>Pseudomonadota</taxon>
        <taxon>Betaproteobacteria</taxon>
        <taxon>Burkholderiales</taxon>
        <taxon>Alcaligenaceae</taxon>
        <taxon>Achromobacter</taxon>
    </lineage>
</organism>
<accession>A0A4Q1HLK9</accession>
<dbReference type="RefSeq" id="WP_129150840.1">
    <property type="nucleotide sequence ID" value="NZ_JBHSDO010000014.1"/>
</dbReference>
<evidence type="ECO:0000256" key="1">
    <source>
        <dbReference type="SAM" id="MobiDB-lite"/>
    </source>
</evidence>
<comment type="caution">
    <text evidence="2">The sequence shown here is derived from an EMBL/GenBank/DDBJ whole genome shotgun (WGS) entry which is preliminary data.</text>
</comment>
<dbReference type="NCBIfam" id="TIGR03696">
    <property type="entry name" value="Rhs_assc_core"/>
    <property type="match status" value="1"/>
</dbReference>
<dbReference type="InterPro" id="IPR050708">
    <property type="entry name" value="T6SS_VgrG/RHS"/>
</dbReference>
<evidence type="ECO:0000313" key="3">
    <source>
        <dbReference type="Proteomes" id="UP000290849"/>
    </source>
</evidence>
<dbReference type="Gene3D" id="2.180.10.10">
    <property type="entry name" value="RHS repeat-associated core"/>
    <property type="match status" value="1"/>
</dbReference>
<sequence>MTKLCAGTPKITVRDNRGLTVRTLRYNRGQVSDVTTQYVDVQVYNALGQVTSGQDPRFFGTATKNFEYTPALSGQVIQTVSADAGTTKSFTNIEGHPVWEQSRGRDCLNQADDQFTTTREYDALGRPTVRWVNICPLEGGLASAHRTDVWVYGESRALPTGVYDSASTADPRNLNQRGRLLKHYDTGGVLDRSARGYHVAGKVLRQDRQLLSLDGGAFNGVTHGWNGTLPDVDTAGLDPHAYGTTWTYNAMAQVLTQTDAKGHQQQTTYDMVGRRAANAVTPNGGKSMPITAAVSYTAGGQIETQIDANGVQTVYTYEPQTTQRVLTITITRSSASASAAKRRRSTEKGGGSGREGTLQDLAYTYDGVGNVIALNDASTPVTYFHNGTVDGSRSYSYDALYQLVSATGRENSVSSTPRGTDSPDAFSPLDQANYRSYRRNYRYDFGGNLCQVAASNASGTGAAVPTRNVIVAADSNRALSNVNHPGLTPTDLSSFFDSAGQSTCLDGNANQPMYWTPYKQLYCLVTLYREDTPRQSSLHGDWYASDCELYAYGGDGQRVRKVAQTNSAGTVWTHDAIYLPGLELRQNHQTGEQLEVIVLDGGARLLNWISTPPEGIAQQQIRYRYSDRQNSCQIETDENARIITQEEYYPYGGTAVWAAASTGEAKCKTIHYSAKERDSTGLYYYGFRYYQPWIARWVNPDPAGTLDGRNRYCMVGNNPATFADPTGLWREGDEEGRPRQVAKLPEIDVEEWIEGAEGLEAVEGLDVVEGIEEGVEMLAEVPIEIPADVAAGLSAKERPYPYGHELFGFQRKDTHKWLRYDPIPLEMRGERQVALDVGDLHVINRASSGEYFLSGVDDKNEVINETRIPIASSTYDFVITVEQSDRVLARESDFSGKGHSSLAAEKDVLYAGEIGFDEDGKLMYWSNASGHYRPDPNRHRTNIPPRLRGMFEIEKFEFHQHS</sequence>
<dbReference type="OrthoDB" id="5445630at2"/>
<dbReference type="AlphaFoldDB" id="A0A4Q1HLK9"/>
<feature type="compositionally biased region" description="Polar residues" evidence="1">
    <location>
        <begin position="408"/>
        <end position="419"/>
    </location>
</feature>
<dbReference type="PANTHER" id="PTHR32305:SF15">
    <property type="entry name" value="PROTEIN RHSA-RELATED"/>
    <property type="match status" value="1"/>
</dbReference>
<name>A0A4Q1HLK9_9BURK</name>